<dbReference type="PANTHER" id="PTHR10194:SF60">
    <property type="entry name" value="RAS GTPASE-ACTIVATING PROTEIN RASKOL"/>
    <property type="match status" value="1"/>
</dbReference>
<reference evidence="4 5" key="1">
    <citation type="submission" date="2016-07" db="EMBL/GenBank/DDBJ databases">
        <title>Pervasive Adenine N6-methylation of Active Genes in Fungi.</title>
        <authorList>
            <consortium name="DOE Joint Genome Institute"/>
            <person name="Mondo S.J."/>
            <person name="Dannebaum R.O."/>
            <person name="Kuo R.C."/>
            <person name="Labutti K."/>
            <person name="Haridas S."/>
            <person name="Kuo A."/>
            <person name="Salamov A."/>
            <person name="Ahrendt S.R."/>
            <person name="Lipzen A."/>
            <person name="Sullivan W."/>
            <person name="Andreopoulos W.B."/>
            <person name="Clum A."/>
            <person name="Lindquist E."/>
            <person name="Daum C."/>
            <person name="Ramamoorthy G.K."/>
            <person name="Gryganskyi A."/>
            <person name="Culley D."/>
            <person name="Magnuson J.K."/>
            <person name="James T.Y."/>
            <person name="O'Malley M.A."/>
            <person name="Stajich J.E."/>
            <person name="Spatafora J.W."/>
            <person name="Visel A."/>
            <person name="Grigoriev I.V."/>
        </authorList>
    </citation>
    <scope>NUCLEOTIDE SEQUENCE [LARGE SCALE GENOMIC DNA]</scope>
    <source>
        <strain evidence="4 5">68-887.2</strain>
    </source>
</reference>
<feature type="region of interest" description="Disordered" evidence="2">
    <location>
        <begin position="1"/>
        <end position="53"/>
    </location>
</feature>
<evidence type="ECO:0000256" key="1">
    <source>
        <dbReference type="ARBA" id="ARBA00022468"/>
    </source>
</evidence>
<dbReference type="STRING" id="71784.A0A1Y2BL33"/>
<evidence type="ECO:0000256" key="2">
    <source>
        <dbReference type="SAM" id="MobiDB-lite"/>
    </source>
</evidence>
<comment type="caution">
    <text evidence="4">The sequence shown here is derived from an EMBL/GenBank/DDBJ whole genome shotgun (WGS) entry which is preliminary data.</text>
</comment>
<protein>
    <submittedName>
        <fullName evidence="4">Rho GTPase activation protein</fullName>
    </submittedName>
</protein>
<dbReference type="PROSITE" id="PS50018">
    <property type="entry name" value="RAS_GTPASE_ACTIV_2"/>
    <property type="match status" value="1"/>
</dbReference>
<feature type="compositionally biased region" description="Low complexity" evidence="2">
    <location>
        <begin position="572"/>
        <end position="587"/>
    </location>
</feature>
<feature type="compositionally biased region" description="Polar residues" evidence="2">
    <location>
        <begin position="592"/>
        <end position="603"/>
    </location>
</feature>
<dbReference type="InParanoid" id="A0A1Y2BL33"/>
<dbReference type="GO" id="GO:0005096">
    <property type="term" value="F:GTPase activator activity"/>
    <property type="evidence" value="ECO:0007669"/>
    <property type="project" value="UniProtKB-KW"/>
</dbReference>
<dbReference type="InterPro" id="IPR039360">
    <property type="entry name" value="Ras_GTPase"/>
</dbReference>
<proteinExistence type="predicted"/>
<accession>A0A1Y2BL33</accession>
<dbReference type="AlphaFoldDB" id="A0A1Y2BL33"/>
<dbReference type="Gene3D" id="1.10.506.10">
    <property type="entry name" value="GTPase Activation - p120gap, domain 1"/>
    <property type="match status" value="1"/>
</dbReference>
<evidence type="ECO:0000313" key="4">
    <source>
        <dbReference type="EMBL" id="ORY35484.1"/>
    </source>
</evidence>
<keyword evidence="1" id="KW-0343">GTPase activation</keyword>
<dbReference type="SUPFAM" id="SSF48350">
    <property type="entry name" value="GTPase activation domain, GAP"/>
    <property type="match status" value="1"/>
</dbReference>
<gene>
    <name evidence="4" type="ORF">BCR39DRAFT_510019</name>
</gene>
<name>A0A1Y2BL33_9TREE</name>
<sequence length="603" mass="66908">MDLQERGLGLSTEGGRTEGTNASGMHTSRDLRSVRSKRKIGKGSAAKNPSTRPGWAGRDRLCIEILLDNITICRTTSVCAEQDANTPFWGETFVFDEVPEFMSCTARVYRMFRSQAIPFASTTVPLTPSFSSHHDERFPLRDVSTEDVIGDLRVTVAYKQVPVHNRSSRQLSSRFQGSIGSEILYELAERGQLEEIMELYTRISIAEGSLLPQLEKMCRQDAGTNWSMLFRANSPLSKTVESSMRFCCGGFLHASLGRTVKHCFEETIELYSKTDSGSLLDLYPESIRAMSSLARDCWRDIYAAREAFPNLLRQAFSCMIQNVKELHPERESRDIMYKAVSSFVFLRLIGPALIQPQLFGLSEGLPQSSVQKTLKTMAKILHVLSTLTDKELSQESDLSVFAEFMQEARAQMLDFLASCADPFEEDPISATYSRPMGLFLRDRANILPKATADLVPVPTAAGPLDVAADTAMLLETLWERRNRPERIVSPGNAGSLDLALQQRLQALDELLHAVHLETVEVLHSASAPEQVQTPTQPPSTQSTAPPTPAIERQSLRDRLTSPRTWKLRRSKPGSPSLRSPGSSNRGLPVVGQTATPESGRNQG</sequence>
<organism evidence="4 5">
    <name type="scientific">Naematelia encephala</name>
    <dbReference type="NCBI Taxonomy" id="71784"/>
    <lineage>
        <taxon>Eukaryota</taxon>
        <taxon>Fungi</taxon>
        <taxon>Dikarya</taxon>
        <taxon>Basidiomycota</taxon>
        <taxon>Agaricomycotina</taxon>
        <taxon>Tremellomycetes</taxon>
        <taxon>Tremellales</taxon>
        <taxon>Naemateliaceae</taxon>
        <taxon>Naematelia</taxon>
    </lineage>
</organism>
<dbReference type="OrthoDB" id="775356at2759"/>
<feature type="domain" description="Ras-GAP" evidence="3">
    <location>
        <begin position="213"/>
        <end position="386"/>
    </location>
</feature>
<dbReference type="InterPro" id="IPR001936">
    <property type="entry name" value="RasGAP_dom"/>
</dbReference>
<dbReference type="SMART" id="SM00323">
    <property type="entry name" value="RasGAP"/>
    <property type="match status" value="1"/>
</dbReference>
<dbReference type="PANTHER" id="PTHR10194">
    <property type="entry name" value="RAS GTPASE-ACTIVATING PROTEINS"/>
    <property type="match status" value="1"/>
</dbReference>
<dbReference type="InterPro" id="IPR008936">
    <property type="entry name" value="Rho_GTPase_activation_prot"/>
</dbReference>
<evidence type="ECO:0000259" key="3">
    <source>
        <dbReference type="PROSITE" id="PS50018"/>
    </source>
</evidence>
<keyword evidence="5" id="KW-1185">Reference proteome</keyword>
<dbReference type="Pfam" id="PF00616">
    <property type="entry name" value="RasGAP"/>
    <property type="match status" value="1"/>
</dbReference>
<feature type="region of interest" description="Disordered" evidence="2">
    <location>
        <begin position="526"/>
        <end position="603"/>
    </location>
</feature>
<dbReference type="EMBL" id="MCFC01000001">
    <property type="protein sequence ID" value="ORY35484.1"/>
    <property type="molecule type" value="Genomic_DNA"/>
</dbReference>
<feature type="compositionally biased region" description="Low complexity" evidence="2">
    <location>
        <begin position="532"/>
        <end position="544"/>
    </location>
</feature>
<dbReference type="Proteomes" id="UP000193986">
    <property type="component" value="Unassembled WGS sequence"/>
</dbReference>
<evidence type="ECO:0000313" key="5">
    <source>
        <dbReference type="Proteomes" id="UP000193986"/>
    </source>
</evidence>